<name>A0A4Z1T561_GIAMU</name>
<reference evidence="1 2" key="1">
    <citation type="submission" date="2019-05" db="EMBL/GenBank/DDBJ databases">
        <title>The compact genome of Giardia muris reveals important steps in the evolution of intestinal protozoan parasites.</title>
        <authorList>
            <person name="Xu F."/>
            <person name="Jimenez-Gonzalez A."/>
            <person name="Einarsson E."/>
            <person name="Astvaldsson A."/>
            <person name="Peirasmaki D."/>
            <person name="Eckmann L."/>
            <person name="Andersson J.O."/>
            <person name="Svard S.G."/>
            <person name="Jerlstrom-Hultqvist J."/>
        </authorList>
    </citation>
    <scope>NUCLEOTIDE SEQUENCE [LARGE SCALE GENOMIC DNA]</scope>
    <source>
        <strain evidence="1 2">Roberts-Thomson</strain>
    </source>
</reference>
<sequence>MQRFAAAAALAGARLDGREPHGLCETVLERRRGDVLMVRRGEALVLGLLRAVEEGKNEKEGEEEEEAELPIRCQIAGTARVDPGRKRALLSAMSILNSHVKVPKGRELLVTVIADAPTTLSAISVIVHKILESSSSDFLLLSAHLLSSKDDQRTGVWIMDATVAEVTHATGEVLVGLNHEGEALDIRLDGMARVHQETLTEGVRACLEGGLALWAQLGTL</sequence>
<dbReference type="EMBL" id="VDLU01000003">
    <property type="protein sequence ID" value="TNJ27591.1"/>
    <property type="molecule type" value="Genomic_DNA"/>
</dbReference>
<comment type="caution">
    <text evidence="1">The sequence shown here is derived from an EMBL/GenBank/DDBJ whole genome shotgun (WGS) entry which is preliminary data.</text>
</comment>
<dbReference type="Proteomes" id="UP000315496">
    <property type="component" value="Chromosome 3"/>
</dbReference>
<dbReference type="VEuPathDB" id="GiardiaDB:GMRT_14429"/>
<accession>A0A4Z1T561</accession>
<organism evidence="1 2">
    <name type="scientific">Giardia muris</name>
    <dbReference type="NCBI Taxonomy" id="5742"/>
    <lineage>
        <taxon>Eukaryota</taxon>
        <taxon>Metamonada</taxon>
        <taxon>Diplomonadida</taxon>
        <taxon>Hexamitidae</taxon>
        <taxon>Giardiinae</taxon>
        <taxon>Giardia</taxon>
    </lineage>
</organism>
<dbReference type="InterPro" id="IPR036345">
    <property type="entry name" value="ExoRNase_PH_dom2_sf"/>
</dbReference>
<keyword evidence="2" id="KW-1185">Reference proteome</keyword>
<gene>
    <name evidence="1" type="ORF">GMRT_14429</name>
</gene>
<proteinExistence type="predicted"/>
<dbReference type="SUPFAM" id="SSF55666">
    <property type="entry name" value="Ribonuclease PH domain 2-like"/>
    <property type="match status" value="1"/>
</dbReference>
<evidence type="ECO:0000313" key="1">
    <source>
        <dbReference type="EMBL" id="TNJ27591.1"/>
    </source>
</evidence>
<evidence type="ECO:0000313" key="2">
    <source>
        <dbReference type="Proteomes" id="UP000315496"/>
    </source>
</evidence>
<protein>
    <submittedName>
        <fullName evidence="1">Uncharacterized protein</fullName>
    </submittedName>
</protein>
<dbReference type="AlphaFoldDB" id="A0A4Z1T561"/>